<sequence length="497" mass="56442">MSAPQICKRLDAILKFMEPYWPWVNCHMVNFITDNHWTNFVPNEIQEELQSSEAIHECIESVFWAEAFSANTKFTETAAFIQRTQAQCLESFNEILLTKDDLAKCVLSKLSTEQAQNPISIKEFLSEKKRHEVEITANLINDLIRGTEAGNNAVIVDAGDGKGYLSSRLALEYGYNVLGIDSNPSNTENAMERNKKLKKAWNGLKDRAELESKGITPPRRGRQKQKTNDNTNPNVTDSDNYKTVEKFITTDLDIAGLIHDYFPELPEQQTAVCLTGLHTCGNLASACLKLFHHQEKCKILCNIGCCYHLLKEMYSGQEFFGNKHILDMNPETGFPLSSYLQEKRLSLGRNARMLAVQSTDRTKTSKELPNISLLYRALFEILVCEALPEMKDAVQVGKLRKFSNFAEYVELCKKKHRCLEVISPERITAIAAEGDNHKSHLDMFYLLRMTFAPVLESIIVLDRLLFLLENGHQQSYVVAAFDAVVSPRRFAIISIKE</sequence>
<organism evidence="3">
    <name type="scientific">Musca domestica</name>
    <name type="common">House fly</name>
    <dbReference type="NCBI Taxonomy" id="7370"/>
    <lineage>
        <taxon>Eukaryota</taxon>
        <taxon>Metazoa</taxon>
        <taxon>Ecdysozoa</taxon>
        <taxon>Arthropoda</taxon>
        <taxon>Hexapoda</taxon>
        <taxon>Insecta</taxon>
        <taxon>Pterygota</taxon>
        <taxon>Neoptera</taxon>
        <taxon>Endopterygota</taxon>
        <taxon>Diptera</taxon>
        <taxon>Brachycera</taxon>
        <taxon>Muscomorpha</taxon>
        <taxon>Muscoidea</taxon>
        <taxon>Muscidae</taxon>
        <taxon>Musca</taxon>
    </lineage>
</organism>
<dbReference type="InterPro" id="IPR029063">
    <property type="entry name" value="SAM-dependent_MTases_sf"/>
</dbReference>
<dbReference type="CDD" id="cd02440">
    <property type="entry name" value="AdoMet_MTases"/>
    <property type="match status" value="1"/>
</dbReference>
<dbReference type="PANTHER" id="PTHR12496:SF9">
    <property type="entry name" value="METHYLTRANSFERASE-LIKE PROTEIN 25-RELATED"/>
    <property type="match status" value="1"/>
</dbReference>
<feature type="compositionally biased region" description="Polar residues" evidence="1">
    <location>
        <begin position="228"/>
        <end position="238"/>
    </location>
</feature>
<dbReference type="AlphaFoldDB" id="A0A1I8NF28"/>
<dbReference type="OrthoDB" id="10258156at2759"/>
<feature type="region of interest" description="Disordered" evidence="1">
    <location>
        <begin position="208"/>
        <end position="239"/>
    </location>
</feature>
<dbReference type="InterPro" id="IPR052220">
    <property type="entry name" value="METTL25"/>
</dbReference>
<evidence type="ECO:0000259" key="2">
    <source>
        <dbReference type="Pfam" id="PF13679"/>
    </source>
</evidence>
<evidence type="ECO:0000256" key="1">
    <source>
        <dbReference type="SAM" id="MobiDB-lite"/>
    </source>
</evidence>
<dbReference type="SUPFAM" id="SSF53335">
    <property type="entry name" value="S-adenosyl-L-methionine-dependent methyltransferases"/>
    <property type="match status" value="1"/>
</dbReference>
<accession>A0A1I8NF28</accession>
<dbReference type="VEuPathDB" id="VectorBase:MDOMA2_004214"/>
<dbReference type="RefSeq" id="XP_005188726.2">
    <property type="nucleotide sequence ID" value="XM_005188669.4"/>
</dbReference>
<dbReference type="EnsemblMetazoa" id="MDOA014517-RA">
    <property type="protein sequence ID" value="MDOA014517-PA"/>
    <property type="gene ID" value="MDOA014517"/>
</dbReference>
<dbReference type="KEGG" id="mde:101898899"/>
<dbReference type="eggNOG" id="KOG2651">
    <property type="taxonomic scope" value="Eukaryota"/>
</dbReference>
<dbReference type="InterPro" id="IPR025714">
    <property type="entry name" value="Methyltranfer_dom"/>
</dbReference>
<evidence type="ECO:0000313" key="3">
    <source>
        <dbReference type="EnsemblMetazoa" id="MDOA014517-PA"/>
    </source>
</evidence>
<reference evidence="3" key="1">
    <citation type="submission" date="2020-05" db="UniProtKB">
        <authorList>
            <consortium name="EnsemblMetazoa"/>
        </authorList>
    </citation>
    <scope>IDENTIFICATION</scope>
    <source>
        <strain evidence="3">Aabys</strain>
    </source>
</reference>
<proteinExistence type="predicted"/>
<dbReference type="Pfam" id="PF13679">
    <property type="entry name" value="Methyltransf_32"/>
    <property type="match status" value="1"/>
</dbReference>
<feature type="domain" description="Methyltransferase" evidence="2">
    <location>
        <begin position="128"/>
        <end position="312"/>
    </location>
</feature>
<dbReference type="PANTHER" id="PTHR12496">
    <property type="entry name" value="CGI-41 METHYLTRANSFERASE"/>
    <property type="match status" value="1"/>
</dbReference>
<dbReference type="Gene3D" id="3.40.50.150">
    <property type="entry name" value="Vaccinia Virus protein VP39"/>
    <property type="match status" value="1"/>
</dbReference>
<protein>
    <recommendedName>
        <fullName evidence="2">Methyltransferase domain-containing protein</fullName>
    </recommendedName>
</protein>
<dbReference type="STRING" id="7370.A0A1I8NF28"/>
<name>A0A1I8NF28_MUSDO</name>
<gene>
    <name evidence="3" type="primary">101898899</name>
</gene>
<dbReference type="VEuPathDB" id="VectorBase:MDOA014517"/>